<dbReference type="Proteomes" id="UP000807769">
    <property type="component" value="Unassembled WGS sequence"/>
</dbReference>
<dbReference type="AlphaFoldDB" id="A0A9P7EN12"/>
<name>A0A9P7EN12_9AGAM</name>
<accession>A0A9P7EN12</accession>
<dbReference type="GeneID" id="64636343"/>
<dbReference type="EMBL" id="JABBWG010000001">
    <property type="protein sequence ID" value="KAG1826806.1"/>
    <property type="molecule type" value="Genomic_DNA"/>
</dbReference>
<feature type="region of interest" description="Disordered" evidence="1">
    <location>
        <begin position="56"/>
        <end position="75"/>
    </location>
</feature>
<reference evidence="2" key="1">
    <citation type="journal article" date="2020" name="New Phytol.">
        <title>Comparative genomics reveals dynamic genome evolution in host specialist ectomycorrhizal fungi.</title>
        <authorList>
            <person name="Lofgren L.A."/>
            <person name="Nguyen N.H."/>
            <person name="Vilgalys R."/>
            <person name="Ruytinx J."/>
            <person name="Liao H.L."/>
            <person name="Branco S."/>
            <person name="Kuo A."/>
            <person name="LaButti K."/>
            <person name="Lipzen A."/>
            <person name="Andreopoulos W."/>
            <person name="Pangilinan J."/>
            <person name="Riley R."/>
            <person name="Hundley H."/>
            <person name="Na H."/>
            <person name="Barry K."/>
            <person name="Grigoriev I.V."/>
            <person name="Stajich J.E."/>
            <person name="Kennedy P.G."/>
        </authorList>
    </citation>
    <scope>NUCLEOTIDE SEQUENCE</scope>
    <source>
        <strain evidence="2">MN1</strain>
    </source>
</reference>
<organism evidence="2 3">
    <name type="scientific">Suillus subaureus</name>
    <dbReference type="NCBI Taxonomy" id="48587"/>
    <lineage>
        <taxon>Eukaryota</taxon>
        <taxon>Fungi</taxon>
        <taxon>Dikarya</taxon>
        <taxon>Basidiomycota</taxon>
        <taxon>Agaricomycotina</taxon>
        <taxon>Agaricomycetes</taxon>
        <taxon>Agaricomycetidae</taxon>
        <taxon>Boletales</taxon>
        <taxon>Suillineae</taxon>
        <taxon>Suillaceae</taxon>
        <taxon>Suillus</taxon>
    </lineage>
</organism>
<evidence type="ECO:0000313" key="3">
    <source>
        <dbReference type="Proteomes" id="UP000807769"/>
    </source>
</evidence>
<proteinExistence type="predicted"/>
<dbReference type="RefSeq" id="XP_041199653.1">
    <property type="nucleotide sequence ID" value="XM_041342327.1"/>
</dbReference>
<evidence type="ECO:0000313" key="2">
    <source>
        <dbReference type="EMBL" id="KAG1826806.1"/>
    </source>
</evidence>
<sequence length="230" mass="25400">MLVFRKHYAYMHTFLKESELLQRRVACDSKGNASQELSKKKQGTGPDIVMYQSDSKSHSIISNDSSTPRANTRSSPAYQIISATRDLDQAGIYFISLHPPECADKNKPTAQTWLEHISSSYCRPVSIITQHPSASTLFLGPPQAEAAALLEASSRAFLNGSEMAGLGASRQTPGLRLGTSGDDLTEFEDTGTPRVWVTIHTRLSRQSHRASTRRRRQALHTNAWAVDITS</sequence>
<keyword evidence="3" id="KW-1185">Reference proteome</keyword>
<comment type="caution">
    <text evidence="2">The sequence shown here is derived from an EMBL/GenBank/DDBJ whole genome shotgun (WGS) entry which is preliminary data.</text>
</comment>
<evidence type="ECO:0000256" key="1">
    <source>
        <dbReference type="SAM" id="MobiDB-lite"/>
    </source>
</evidence>
<gene>
    <name evidence="2" type="ORF">BJ212DRAFT_1583527</name>
</gene>
<protein>
    <submittedName>
        <fullName evidence="2">Uncharacterized protein</fullName>
    </submittedName>
</protein>